<sequence length="655" mass="76939">MKRLSVCLIVKDEEELLPRCLDSVKNIADEIIIVDTGSTDRTKEIASFYTDLIFDYQWTNDFAAARNVSLQHATSKWILVMDADEYIAVDEHSQWNLFLDNEQPLGYLAYTLPVVNFTGDKEYQDEISTSPVTRLFPNFMGIYFERPIHEQLTRGAQGELYHKRIDLIIYHTGYQDQRVNEKNKHERNMQIFNDMKNNSQMSDYDWFTLGNQYRYVQDELQALECYEKAIEGTSATLAWYPHCLVGLIILNYKQDRLAESWKWTEYKLSEFPEYSEYYAIKGIHFETLGFYVEAAEQYRKAVEVAEARAAKRQEIWLVDPMYSFEMPVQQLVNVSFKINDNQQAIYWLSKLLNKNTRNPRVLLKLVEWLNHNEQPESIIHFLDQIYDKSNKSEADLLYKVSLGLGRKELVDYYEPHIDQENLLIEDHLRLGIVRHNHDTWLKYSGMIIGEDDKDIEQFWIQIAVGSLLWKDNSILRVAINSRRTEDEFKGLLSLIASIPSEGTGREALLTEYADDIFLIAKQLFILKQYDCFDQFIQATKTPKLVNQLANYFYGLNQVETAMSYYSVLLSQQQLDEVSLENLGFYHANHGYSTETVEFLEEAVRLQPKARHLYHTLIQHTSNDCKANFIEKFITEFPQFSSISFLNNYFQHEKKI</sequence>
<dbReference type="PANTHER" id="PTHR43630">
    <property type="entry name" value="POLY-BETA-1,6-N-ACETYL-D-GLUCOSAMINE SYNTHASE"/>
    <property type="match status" value="1"/>
</dbReference>
<name>A0A7X3IN31_9BACL</name>
<dbReference type="SUPFAM" id="SSF53448">
    <property type="entry name" value="Nucleotide-diphospho-sugar transferases"/>
    <property type="match status" value="1"/>
</dbReference>
<dbReference type="AlphaFoldDB" id="A0A7X3IN31"/>
<feature type="domain" description="Glycosyltransferase 2-like" evidence="1">
    <location>
        <begin position="5"/>
        <end position="90"/>
    </location>
</feature>
<dbReference type="CDD" id="cd02511">
    <property type="entry name" value="Beta4Glucosyltransferase"/>
    <property type="match status" value="1"/>
</dbReference>
<dbReference type="InterPro" id="IPR001173">
    <property type="entry name" value="Glyco_trans_2-like"/>
</dbReference>
<gene>
    <name evidence="2" type="ORF">GRF59_23690</name>
</gene>
<keyword evidence="3" id="KW-1185">Reference proteome</keyword>
<organism evidence="2 3">
    <name type="scientific">Paenibacillus dendrobii</name>
    <dbReference type="NCBI Taxonomy" id="2691084"/>
    <lineage>
        <taxon>Bacteria</taxon>
        <taxon>Bacillati</taxon>
        <taxon>Bacillota</taxon>
        <taxon>Bacilli</taxon>
        <taxon>Bacillales</taxon>
        <taxon>Paenibacillaceae</taxon>
        <taxon>Paenibacillus</taxon>
    </lineage>
</organism>
<reference evidence="2 3" key="1">
    <citation type="submission" date="2019-12" db="EMBL/GenBank/DDBJ databases">
        <title>Paenibacillus sp. nov., an endophytic bacterium isolated from the stem of Dendrobium.</title>
        <authorList>
            <person name="Zhao R."/>
        </authorList>
    </citation>
    <scope>NUCLEOTIDE SEQUENCE [LARGE SCALE GENOMIC DNA]</scope>
    <source>
        <strain evidence="2 3">HJL G12</strain>
    </source>
</reference>
<evidence type="ECO:0000313" key="3">
    <source>
        <dbReference type="Proteomes" id="UP000460318"/>
    </source>
</evidence>
<evidence type="ECO:0000259" key="1">
    <source>
        <dbReference type="Pfam" id="PF00535"/>
    </source>
</evidence>
<keyword evidence="2" id="KW-0808">Transferase</keyword>
<dbReference type="Gene3D" id="3.90.550.10">
    <property type="entry name" value="Spore Coat Polysaccharide Biosynthesis Protein SpsA, Chain A"/>
    <property type="match status" value="1"/>
</dbReference>
<dbReference type="Gene3D" id="1.25.40.10">
    <property type="entry name" value="Tetratricopeptide repeat domain"/>
    <property type="match status" value="2"/>
</dbReference>
<dbReference type="RefSeq" id="WP_160500182.1">
    <property type="nucleotide sequence ID" value="NZ_WUBI01000004.1"/>
</dbReference>
<dbReference type="Proteomes" id="UP000460318">
    <property type="component" value="Unassembled WGS sequence"/>
</dbReference>
<comment type="caution">
    <text evidence="2">The sequence shown here is derived from an EMBL/GenBank/DDBJ whole genome shotgun (WGS) entry which is preliminary data.</text>
</comment>
<dbReference type="EMBL" id="WUBI01000004">
    <property type="protein sequence ID" value="MWV46615.1"/>
    <property type="molecule type" value="Genomic_DNA"/>
</dbReference>
<dbReference type="PANTHER" id="PTHR43630:SF2">
    <property type="entry name" value="GLYCOSYLTRANSFERASE"/>
    <property type="match status" value="1"/>
</dbReference>
<dbReference type="SUPFAM" id="SSF48452">
    <property type="entry name" value="TPR-like"/>
    <property type="match status" value="1"/>
</dbReference>
<proteinExistence type="predicted"/>
<dbReference type="InterPro" id="IPR029044">
    <property type="entry name" value="Nucleotide-diphossugar_trans"/>
</dbReference>
<dbReference type="Pfam" id="PF00535">
    <property type="entry name" value="Glycos_transf_2"/>
    <property type="match status" value="1"/>
</dbReference>
<protein>
    <submittedName>
        <fullName evidence="2">Glycosyltransferase</fullName>
    </submittedName>
</protein>
<evidence type="ECO:0000313" key="2">
    <source>
        <dbReference type="EMBL" id="MWV46615.1"/>
    </source>
</evidence>
<accession>A0A7X3IN31</accession>
<dbReference type="InterPro" id="IPR011990">
    <property type="entry name" value="TPR-like_helical_dom_sf"/>
</dbReference>
<dbReference type="GO" id="GO:0016740">
    <property type="term" value="F:transferase activity"/>
    <property type="evidence" value="ECO:0007669"/>
    <property type="project" value="UniProtKB-KW"/>
</dbReference>